<keyword evidence="1" id="KW-0805">Transcription regulation</keyword>
<evidence type="ECO:0000313" key="6">
    <source>
        <dbReference type="Proteomes" id="UP001226084"/>
    </source>
</evidence>
<dbReference type="GO" id="GO:0043565">
    <property type="term" value="F:sequence-specific DNA binding"/>
    <property type="evidence" value="ECO:0007669"/>
    <property type="project" value="InterPro"/>
</dbReference>
<dbReference type="GO" id="GO:0003700">
    <property type="term" value="F:DNA-binding transcription factor activity"/>
    <property type="evidence" value="ECO:0007669"/>
    <property type="project" value="InterPro"/>
</dbReference>
<accession>A0AAP5AF31</accession>
<reference evidence="5" key="1">
    <citation type="submission" date="2023-07" db="EMBL/GenBank/DDBJ databases">
        <title>Functional and genomic diversity of the sorghum phyllosphere microbiome.</title>
        <authorList>
            <person name="Shade A."/>
        </authorList>
    </citation>
    <scope>NUCLEOTIDE SEQUENCE</scope>
    <source>
        <strain evidence="5">SORGH_AS_0457</strain>
    </source>
</reference>
<dbReference type="RefSeq" id="WP_307106170.1">
    <property type="nucleotide sequence ID" value="NZ_JAUTAS010000001.1"/>
</dbReference>
<dbReference type="AlphaFoldDB" id="A0AAP5AF31"/>
<comment type="caution">
    <text evidence="5">The sequence shown here is derived from an EMBL/GenBank/DDBJ whole genome shotgun (WGS) entry which is preliminary data.</text>
</comment>
<evidence type="ECO:0000313" key="5">
    <source>
        <dbReference type="EMBL" id="MDQ1107454.1"/>
    </source>
</evidence>
<evidence type="ECO:0000256" key="3">
    <source>
        <dbReference type="ARBA" id="ARBA00023163"/>
    </source>
</evidence>
<dbReference type="Proteomes" id="UP001226084">
    <property type="component" value="Unassembled WGS sequence"/>
</dbReference>
<dbReference type="PANTHER" id="PTHR46796">
    <property type="entry name" value="HTH-TYPE TRANSCRIPTIONAL ACTIVATOR RHAS-RELATED"/>
    <property type="match status" value="1"/>
</dbReference>
<name>A0AAP5AF31_9GAMM</name>
<evidence type="ECO:0000256" key="1">
    <source>
        <dbReference type="ARBA" id="ARBA00023015"/>
    </source>
</evidence>
<keyword evidence="3" id="KW-0804">Transcription</keyword>
<organism evidence="5 6">
    <name type="scientific">Stenotrophomonas rhizophila</name>
    <dbReference type="NCBI Taxonomy" id="216778"/>
    <lineage>
        <taxon>Bacteria</taxon>
        <taxon>Pseudomonadati</taxon>
        <taxon>Pseudomonadota</taxon>
        <taxon>Gammaproteobacteria</taxon>
        <taxon>Lysobacterales</taxon>
        <taxon>Lysobacteraceae</taxon>
        <taxon>Stenotrophomonas</taxon>
    </lineage>
</organism>
<sequence>MPLLSFTDFEAYADALAGVDGLMRVTGPVGRAWTLAILDAGDVTAMLGVDGAPALYNGLSQPGRYVVHISLPGSDAFMQGSATADDQFVWFAPGVEVHGFTRRQSQFLALDMDAAAVVQRAREVAGLFDDHIDRTYAVNVGGAEMAPIITLVTRALAIHRQTPSVFDEPSVRRSFSGQVIHALLRCMVLANPEAVRRTRGRPTLPRNEIIRLSLDHIHKSIRGEAVIGDLVLSAGTSQRSLSRAFDEVFGMGPHQYFMLERLHVIRKALREATPGDTVTSVCARYGVWDQGRFAGMYHRTFGLHPSMELAAALESWRANTPARDKR</sequence>
<dbReference type="Gene3D" id="1.10.10.60">
    <property type="entry name" value="Homeodomain-like"/>
    <property type="match status" value="1"/>
</dbReference>
<dbReference type="PANTHER" id="PTHR46796:SF12">
    <property type="entry name" value="HTH-TYPE DNA-BINDING TRANSCRIPTIONAL ACTIVATOR EUTR"/>
    <property type="match status" value="1"/>
</dbReference>
<evidence type="ECO:0000259" key="4">
    <source>
        <dbReference type="PROSITE" id="PS01124"/>
    </source>
</evidence>
<dbReference type="SMART" id="SM00342">
    <property type="entry name" value="HTH_ARAC"/>
    <property type="match status" value="1"/>
</dbReference>
<keyword evidence="2" id="KW-0238">DNA-binding</keyword>
<dbReference type="PROSITE" id="PS01124">
    <property type="entry name" value="HTH_ARAC_FAMILY_2"/>
    <property type="match status" value="1"/>
</dbReference>
<evidence type="ECO:0000256" key="2">
    <source>
        <dbReference type="ARBA" id="ARBA00023125"/>
    </source>
</evidence>
<proteinExistence type="predicted"/>
<protein>
    <submittedName>
        <fullName evidence="5">AraC family ethanolamine operon transcriptional activator</fullName>
    </submittedName>
</protein>
<dbReference type="Pfam" id="PF12833">
    <property type="entry name" value="HTH_18"/>
    <property type="match status" value="1"/>
</dbReference>
<dbReference type="InterPro" id="IPR050204">
    <property type="entry name" value="AraC_XylS_family_regulators"/>
</dbReference>
<gene>
    <name evidence="5" type="ORF">QE424_000613</name>
</gene>
<dbReference type="InterPro" id="IPR018060">
    <property type="entry name" value="HTH_AraC"/>
</dbReference>
<feature type="domain" description="HTH araC/xylS-type" evidence="4">
    <location>
        <begin position="207"/>
        <end position="311"/>
    </location>
</feature>
<dbReference type="EMBL" id="JAUTAS010000001">
    <property type="protein sequence ID" value="MDQ1107454.1"/>
    <property type="molecule type" value="Genomic_DNA"/>
</dbReference>